<dbReference type="EMBL" id="CAJVPU010002222">
    <property type="protein sequence ID" value="CAG8497335.1"/>
    <property type="molecule type" value="Genomic_DNA"/>
</dbReference>
<sequence length="459" mass="54372">VKIVILKKLYKVLTIYETLRSTFTAQPKTLLGKIFQNKNEYMKYLINENEYFFDRNGEMFYYILEFYRTGKLLCPNGSYKKLEEELDYFQIPFNKSELASEVATNTVDRFISFLEKLIIIHCENFLEKIILKVGESNISINNQRFQPLFSNDRYFPFEKYAFNILNKIEKLIGEHLIKTFSELELKWNCVRNNKLPSFTFDIIITFSIKKLFQLKITQTYITPHPPLDSILEEKIILNVGGKKYETLRSILTAQPETLLGVMFQDRNKCLSHPINGNEYFIDRNSEIFDYIMEYYRTGKILWPIEFEKSSKITFKQLEEELDYFQIPFIRSTTFCSLALESAISTFKRLIVAFEELIIHCCENFRNKISVYIRPGKINVDNNKDSSFLINSFKMNAFTILTKTEKQIGDHLSKTFCKLKLKWKCELRKDLSNNDYSHGKNKSRYLYICISFSIEKGLKF</sequence>
<accession>A0ACA9KWE2</accession>
<protein>
    <submittedName>
        <fullName evidence="1">9324_t:CDS:1</fullName>
    </submittedName>
</protein>
<organism evidence="1 2">
    <name type="scientific">Dentiscutata heterogama</name>
    <dbReference type="NCBI Taxonomy" id="1316150"/>
    <lineage>
        <taxon>Eukaryota</taxon>
        <taxon>Fungi</taxon>
        <taxon>Fungi incertae sedis</taxon>
        <taxon>Mucoromycota</taxon>
        <taxon>Glomeromycotina</taxon>
        <taxon>Glomeromycetes</taxon>
        <taxon>Diversisporales</taxon>
        <taxon>Gigasporaceae</taxon>
        <taxon>Dentiscutata</taxon>
    </lineage>
</organism>
<comment type="caution">
    <text evidence="1">The sequence shown here is derived from an EMBL/GenBank/DDBJ whole genome shotgun (WGS) entry which is preliminary data.</text>
</comment>
<keyword evidence="2" id="KW-1185">Reference proteome</keyword>
<gene>
    <name evidence="1" type="ORF">DHETER_LOCUS2845</name>
</gene>
<evidence type="ECO:0000313" key="1">
    <source>
        <dbReference type="EMBL" id="CAG8497335.1"/>
    </source>
</evidence>
<proteinExistence type="predicted"/>
<evidence type="ECO:0000313" key="2">
    <source>
        <dbReference type="Proteomes" id="UP000789702"/>
    </source>
</evidence>
<dbReference type="Proteomes" id="UP000789702">
    <property type="component" value="Unassembled WGS sequence"/>
</dbReference>
<feature type="non-terminal residue" evidence="1">
    <location>
        <position position="1"/>
    </location>
</feature>
<reference evidence="1" key="1">
    <citation type="submission" date="2021-06" db="EMBL/GenBank/DDBJ databases">
        <authorList>
            <person name="Kallberg Y."/>
            <person name="Tangrot J."/>
            <person name="Rosling A."/>
        </authorList>
    </citation>
    <scope>NUCLEOTIDE SEQUENCE</scope>
    <source>
        <strain evidence="1">IL203A</strain>
    </source>
</reference>
<name>A0ACA9KWE2_9GLOM</name>